<keyword evidence="7" id="KW-0808">Transferase</keyword>
<proteinExistence type="inferred from homology"/>
<keyword evidence="6" id="KW-0964">Secreted</keyword>
<dbReference type="Proteomes" id="UP001075354">
    <property type="component" value="Chromosome 5"/>
</dbReference>
<dbReference type="GO" id="GO:0008270">
    <property type="term" value="F:zinc ion binding"/>
    <property type="evidence" value="ECO:0007669"/>
    <property type="project" value="TreeGrafter"/>
</dbReference>
<dbReference type="Pfam" id="PF04389">
    <property type="entry name" value="Peptidase_M28"/>
    <property type="match status" value="1"/>
</dbReference>
<dbReference type="SUPFAM" id="SSF53187">
    <property type="entry name" value="Zn-dependent exopeptidases"/>
    <property type="match status" value="1"/>
</dbReference>
<evidence type="ECO:0000256" key="9">
    <source>
        <dbReference type="ARBA" id="ARBA00022833"/>
    </source>
</evidence>
<dbReference type="EMBL" id="JAPTSV010000005">
    <property type="protein sequence ID" value="KAJ1527906.1"/>
    <property type="molecule type" value="Genomic_DNA"/>
</dbReference>
<name>A0AAV7XSA4_9NEOP</name>
<keyword evidence="11" id="KW-0012">Acyltransferase</keyword>
<evidence type="ECO:0000256" key="7">
    <source>
        <dbReference type="ARBA" id="ARBA00022679"/>
    </source>
</evidence>
<dbReference type="InterPro" id="IPR037457">
    <property type="entry name" value="M28_QC"/>
</dbReference>
<dbReference type="FunFam" id="3.40.630.10:FF:000029">
    <property type="entry name" value="Glutaminyl-peptide cyclotransferase"/>
    <property type="match status" value="1"/>
</dbReference>
<evidence type="ECO:0000256" key="10">
    <source>
        <dbReference type="ARBA" id="ARBA00023157"/>
    </source>
</evidence>
<keyword evidence="8" id="KW-0479">Metal-binding</keyword>
<feature type="domain" description="Peptidase M28" evidence="14">
    <location>
        <begin position="107"/>
        <end position="322"/>
    </location>
</feature>
<comment type="subcellular location">
    <subcellularLocation>
        <location evidence="2">Secreted</location>
    </subcellularLocation>
</comment>
<evidence type="ECO:0000313" key="15">
    <source>
        <dbReference type="EMBL" id="KAJ1527906.1"/>
    </source>
</evidence>
<evidence type="ECO:0000256" key="5">
    <source>
        <dbReference type="ARBA" id="ARBA00016861"/>
    </source>
</evidence>
<evidence type="ECO:0000256" key="12">
    <source>
        <dbReference type="ARBA" id="ARBA00057903"/>
    </source>
</evidence>
<keyword evidence="9" id="KW-0862">Zinc</keyword>
<organism evidence="15 16">
    <name type="scientific">Megalurothrips usitatus</name>
    <name type="common">bean blossom thrips</name>
    <dbReference type="NCBI Taxonomy" id="439358"/>
    <lineage>
        <taxon>Eukaryota</taxon>
        <taxon>Metazoa</taxon>
        <taxon>Ecdysozoa</taxon>
        <taxon>Arthropoda</taxon>
        <taxon>Hexapoda</taxon>
        <taxon>Insecta</taxon>
        <taxon>Pterygota</taxon>
        <taxon>Neoptera</taxon>
        <taxon>Paraneoptera</taxon>
        <taxon>Thysanoptera</taxon>
        <taxon>Terebrantia</taxon>
        <taxon>Thripoidea</taxon>
        <taxon>Thripidae</taxon>
        <taxon>Megalurothrips</taxon>
    </lineage>
</organism>
<comment type="similarity">
    <text evidence="3">Belongs to the glutaminyl-peptide cyclotransferase family.</text>
</comment>
<dbReference type="InterPro" id="IPR040234">
    <property type="entry name" value="QC/QCL"/>
</dbReference>
<dbReference type="AlphaFoldDB" id="A0AAV7XSA4"/>
<comment type="catalytic activity">
    <reaction evidence="1">
        <text>N-terminal L-glutaminyl-[peptide] = N-terminal 5-oxo-L-prolyl-[peptide] + NH4(+)</text>
        <dbReference type="Rhea" id="RHEA:23652"/>
        <dbReference type="Rhea" id="RHEA-COMP:11736"/>
        <dbReference type="Rhea" id="RHEA-COMP:11846"/>
        <dbReference type="ChEBI" id="CHEBI:28938"/>
        <dbReference type="ChEBI" id="CHEBI:64722"/>
        <dbReference type="ChEBI" id="CHEBI:87215"/>
        <dbReference type="EC" id="2.3.2.5"/>
    </reaction>
</comment>
<reference evidence="15" key="1">
    <citation type="submission" date="2022-12" db="EMBL/GenBank/DDBJ databases">
        <title>Chromosome-level genome assembly of the bean flower thrips Megalurothrips usitatus.</title>
        <authorList>
            <person name="Ma L."/>
            <person name="Liu Q."/>
            <person name="Li H."/>
            <person name="Cai W."/>
        </authorList>
    </citation>
    <scope>NUCLEOTIDE SEQUENCE</scope>
    <source>
        <strain evidence="15">Cailab_2022a</strain>
    </source>
</reference>
<evidence type="ECO:0000313" key="16">
    <source>
        <dbReference type="Proteomes" id="UP001075354"/>
    </source>
</evidence>
<dbReference type="GO" id="GO:0005576">
    <property type="term" value="C:extracellular region"/>
    <property type="evidence" value="ECO:0007669"/>
    <property type="project" value="UniProtKB-SubCell"/>
</dbReference>
<dbReference type="GO" id="GO:0016603">
    <property type="term" value="F:glutaminyl-peptide cyclotransferase activity"/>
    <property type="evidence" value="ECO:0007669"/>
    <property type="project" value="UniProtKB-EC"/>
</dbReference>
<evidence type="ECO:0000256" key="11">
    <source>
        <dbReference type="ARBA" id="ARBA00023315"/>
    </source>
</evidence>
<keyword evidence="13" id="KW-0732">Signal</keyword>
<dbReference type="CDD" id="cd03880">
    <property type="entry name" value="M28_QC_like"/>
    <property type="match status" value="1"/>
</dbReference>
<comment type="function">
    <text evidence="12">Acts as a glutaminyl-peptide cyclotransferase. Responsible for the biosynthesis of pyroglutamyl peptides. Might be more efficient in the conversion of tri and tetrapeptides in vitro. Might have a relative preference for substrates containing hydrophobic amino acids in vitro.</text>
</comment>
<dbReference type="PANTHER" id="PTHR12283:SF6">
    <property type="entry name" value="GLUTAMINYL-PEPTIDE CYCLOTRANSFERASE-RELATED"/>
    <property type="match status" value="1"/>
</dbReference>
<dbReference type="PANTHER" id="PTHR12283">
    <property type="entry name" value="GLUTAMINYL-PEPTIDE CYCLOTRANSFERASE"/>
    <property type="match status" value="1"/>
</dbReference>
<evidence type="ECO:0000256" key="1">
    <source>
        <dbReference type="ARBA" id="ARBA00000001"/>
    </source>
</evidence>
<accession>A0AAV7XSA4</accession>
<evidence type="ECO:0000256" key="6">
    <source>
        <dbReference type="ARBA" id="ARBA00022525"/>
    </source>
</evidence>
<comment type="caution">
    <text evidence="15">The sequence shown here is derived from an EMBL/GenBank/DDBJ whole genome shotgun (WGS) entry which is preliminary data.</text>
</comment>
<evidence type="ECO:0000256" key="2">
    <source>
        <dbReference type="ARBA" id="ARBA00004613"/>
    </source>
</evidence>
<feature type="signal peptide" evidence="13">
    <location>
        <begin position="1"/>
        <end position="17"/>
    </location>
</feature>
<keyword evidence="10" id="KW-1015">Disulfide bond</keyword>
<evidence type="ECO:0000256" key="13">
    <source>
        <dbReference type="SAM" id="SignalP"/>
    </source>
</evidence>
<evidence type="ECO:0000256" key="8">
    <source>
        <dbReference type="ARBA" id="ARBA00022723"/>
    </source>
</evidence>
<dbReference type="EC" id="2.3.2.5" evidence="4"/>
<dbReference type="Gene3D" id="3.40.630.10">
    <property type="entry name" value="Zn peptidases"/>
    <property type="match status" value="1"/>
</dbReference>
<evidence type="ECO:0000259" key="14">
    <source>
        <dbReference type="Pfam" id="PF04389"/>
    </source>
</evidence>
<feature type="chain" id="PRO_5043462554" description="Glutaminyl-peptide cyclotransferase" evidence="13">
    <location>
        <begin position="18"/>
        <end position="329"/>
    </location>
</feature>
<evidence type="ECO:0000256" key="4">
    <source>
        <dbReference type="ARBA" id="ARBA00012012"/>
    </source>
</evidence>
<protein>
    <recommendedName>
        <fullName evidence="5">Glutaminyl-peptide cyclotransferase</fullName>
        <ecNumber evidence="4">2.3.2.5</ecNumber>
    </recommendedName>
</protein>
<dbReference type="InterPro" id="IPR007484">
    <property type="entry name" value="Peptidase_M28"/>
</dbReference>
<evidence type="ECO:0000256" key="3">
    <source>
        <dbReference type="ARBA" id="ARBA00006014"/>
    </source>
</evidence>
<gene>
    <name evidence="15" type="ORF">ONE63_007841</name>
</gene>
<keyword evidence="16" id="KW-1185">Reference proteome</keyword>
<sequence>MCALWSGVAVLIQSLLGHGKLSMTRSAETPTNSQSMLQKTFTAVSSANTNHFREALQHILVPRIVGSPSHAKVKEYIKEQLQSFGWTITSDVFPDNTPTFGRLIFENIIAKLNPAAKQYVVLACHYDSKYFPNMQFLGASDSAVPCAMLLNLAETLQEELKSLKTAELGLELWFFDGEEAFQEWGPNDSLYGARHLAQKMQRENSLSQIKCLILLDLLGPSKPTMYNYYDEQELYKHFVASEKALRNGGHLKDGYSTKNTFFIDEQAGHYVEDDHTPFLQRNVPIIHWIPERFPDVWHTEKDNMEAIDMDTVEDMNKILRLFVLKYFNL</sequence>